<gene>
    <name evidence="1" type="ORF">AAFF_G00036450</name>
</gene>
<organism evidence="1 2">
    <name type="scientific">Aldrovandia affinis</name>
    <dbReference type="NCBI Taxonomy" id="143900"/>
    <lineage>
        <taxon>Eukaryota</taxon>
        <taxon>Metazoa</taxon>
        <taxon>Chordata</taxon>
        <taxon>Craniata</taxon>
        <taxon>Vertebrata</taxon>
        <taxon>Euteleostomi</taxon>
        <taxon>Actinopterygii</taxon>
        <taxon>Neopterygii</taxon>
        <taxon>Teleostei</taxon>
        <taxon>Notacanthiformes</taxon>
        <taxon>Halosauridae</taxon>
        <taxon>Aldrovandia</taxon>
    </lineage>
</organism>
<accession>A0AAD7WGK1</accession>
<comment type="caution">
    <text evidence="1">The sequence shown here is derived from an EMBL/GenBank/DDBJ whole genome shotgun (WGS) entry which is preliminary data.</text>
</comment>
<evidence type="ECO:0000313" key="1">
    <source>
        <dbReference type="EMBL" id="KAJ8395189.1"/>
    </source>
</evidence>
<reference evidence="1" key="1">
    <citation type="journal article" date="2023" name="Science">
        <title>Genome structures resolve the early diversification of teleost fishes.</title>
        <authorList>
            <person name="Parey E."/>
            <person name="Louis A."/>
            <person name="Montfort J."/>
            <person name="Bouchez O."/>
            <person name="Roques C."/>
            <person name="Iampietro C."/>
            <person name="Lluch J."/>
            <person name="Castinel A."/>
            <person name="Donnadieu C."/>
            <person name="Desvignes T."/>
            <person name="Floi Bucao C."/>
            <person name="Jouanno E."/>
            <person name="Wen M."/>
            <person name="Mejri S."/>
            <person name="Dirks R."/>
            <person name="Jansen H."/>
            <person name="Henkel C."/>
            <person name="Chen W.J."/>
            <person name="Zahm M."/>
            <person name="Cabau C."/>
            <person name="Klopp C."/>
            <person name="Thompson A.W."/>
            <person name="Robinson-Rechavi M."/>
            <person name="Braasch I."/>
            <person name="Lecointre G."/>
            <person name="Bobe J."/>
            <person name="Postlethwait J.H."/>
            <person name="Berthelot C."/>
            <person name="Roest Crollius H."/>
            <person name="Guiguen Y."/>
        </authorList>
    </citation>
    <scope>NUCLEOTIDE SEQUENCE</scope>
    <source>
        <strain evidence="1">NC1722</strain>
    </source>
</reference>
<dbReference type="AlphaFoldDB" id="A0AAD7WGK1"/>
<protein>
    <submittedName>
        <fullName evidence="1">Uncharacterized protein</fullName>
    </submittedName>
</protein>
<sequence>MHIPYYSGNSTPGLPVRCSAPALLVPHADRSPFLLFSRVSQLYFFSPSPRTRGSGRKAEAAVARPLLGDTELITAALR</sequence>
<proteinExistence type="predicted"/>
<evidence type="ECO:0000313" key="2">
    <source>
        <dbReference type="Proteomes" id="UP001221898"/>
    </source>
</evidence>
<keyword evidence="2" id="KW-1185">Reference proteome</keyword>
<dbReference type="EMBL" id="JAINUG010000119">
    <property type="protein sequence ID" value="KAJ8395189.1"/>
    <property type="molecule type" value="Genomic_DNA"/>
</dbReference>
<dbReference type="Proteomes" id="UP001221898">
    <property type="component" value="Unassembled WGS sequence"/>
</dbReference>
<name>A0AAD7WGK1_9TELE</name>